<dbReference type="GO" id="GO:0005956">
    <property type="term" value="C:protein kinase CK2 complex"/>
    <property type="evidence" value="ECO:0007669"/>
    <property type="project" value="UniProtKB-UniRule"/>
</dbReference>
<dbReference type="FunFam" id="1.10.1820.10:FF:000005">
    <property type="entry name" value="Casein kinase II subunit beta"/>
    <property type="match status" value="1"/>
</dbReference>
<dbReference type="Gene3D" id="2.20.25.20">
    <property type="match status" value="1"/>
</dbReference>
<dbReference type="SMART" id="SM01085">
    <property type="entry name" value="CK_II_beta"/>
    <property type="match status" value="1"/>
</dbReference>
<dbReference type="InterPro" id="IPR000704">
    <property type="entry name" value="Casein_kinase_II_reg-sub"/>
</dbReference>
<organism evidence="5 6">
    <name type="scientific">Coemansia reversa (strain ATCC 12441 / NRRL 1564)</name>
    <dbReference type="NCBI Taxonomy" id="763665"/>
    <lineage>
        <taxon>Eukaryota</taxon>
        <taxon>Fungi</taxon>
        <taxon>Fungi incertae sedis</taxon>
        <taxon>Zoopagomycota</taxon>
        <taxon>Kickxellomycotina</taxon>
        <taxon>Kickxellomycetes</taxon>
        <taxon>Kickxellales</taxon>
        <taxon>Kickxellaceae</taxon>
        <taxon>Coemansia</taxon>
    </lineage>
</organism>
<dbReference type="GO" id="GO:0019887">
    <property type="term" value="F:protein kinase regulator activity"/>
    <property type="evidence" value="ECO:0007669"/>
    <property type="project" value="InterPro"/>
</dbReference>
<dbReference type="InterPro" id="IPR016149">
    <property type="entry name" value="Casein_kin_II_reg-sub_N"/>
</dbReference>
<dbReference type="GO" id="GO:0005737">
    <property type="term" value="C:cytoplasm"/>
    <property type="evidence" value="ECO:0007669"/>
    <property type="project" value="TreeGrafter"/>
</dbReference>
<keyword evidence="6" id="KW-1185">Reference proteome</keyword>
<dbReference type="PRINTS" id="PR00472">
    <property type="entry name" value="CASNKINASEII"/>
</dbReference>
<dbReference type="SUPFAM" id="SSF57798">
    <property type="entry name" value="Casein kinase II beta subunit"/>
    <property type="match status" value="1"/>
</dbReference>
<dbReference type="PANTHER" id="PTHR11740:SF0">
    <property type="entry name" value="CASEIN KINASE II SUBUNIT BETA"/>
    <property type="match status" value="1"/>
</dbReference>
<evidence type="ECO:0000256" key="1">
    <source>
        <dbReference type="ARBA" id="ARBA00006941"/>
    </source>
</evidence>
<evidence type="ECO:0000256" key="4">
    <source>
        <dbReference type="SAM" id="MobiDB-lite"/>
    </source>
</evidence>
<comment type="similarity">
    <text evidence="1 3">Belongs to the casein kinase 2 subunit beta family.</text>
</comment>
<dbReference type="OrthoDB" id="2275560at2759"/>
<dbReference type="GO" id="GO:0034456">
    <property type="term" value="C:UTP-C complex"/>
    <property type="evidence" value="ECO:0007669"/>
    <property type="project" value="TreeGrafter"/>
</dbReference>
<gene>
    <name evidence="5" type="ORF">COEREDRAFT_42215</name>
</gene>
<accession>A0A2G5BC85</accession>
<sequence length="389" mass="42186">MAEPTGSSHAAPSAPDALPVDLHGGLYHSGLDNTESDFDEEPYASEDSANLTWISWFCSLKGHEYFCEVPEDFIEDEFNLTGLQQSINFYYEALDMILDIEDDNDDPLDANKIETIDSSAEVLYGLIHARFILTRNGLHMMADKYENADFGVCPRYCCDGALAVPCGRNDAPDYDSVKLFCPSCLDIYSPPSSRYQKIDGAYFGTTFPHMFFQAFPSLIPEQAPSLYTPKIYGFAINERSKNGPRMKWLRMHPIPEQSTEDADAEDGSRAPGNTTGSQSPDDARHASSSAIHVASAAASPHPQHSTAAPATPVSDKPREENMDTGTDKAATSCPSTPALASGALLTEPTACRDDDIAMAASGRQSALDYRVDTPSENRQKDTPAAGDGA</sequence>
<evidence type="ECO:0000313" key="6">
    <source>
        <dbReference type="Proteomes" id="UP000242474"/>
    </source>
</evidence>
<dbReference type="EMBL" id="KZ303498">
    <property type="protein sequence ID" value="PIA16634.1"/>
    <property type="molecule type" value="Genomic_DNA"/>
</dbReference>
<dbReference type="Proteomes" id="UP000242474">
    <property type="component" value="Unassembled WGS sequence"/>
</dbReference>
<feature type="region of interest" description="Disordered" evidence="4">
    <location>
        <begin position="257"/>
        <end position="341"/>
    </location>
</feature>
<comment type="function">
    <text evidence="2 3">Regulatory subunit of casein kinase II/CK2. As part of the kinase complex regulates the basal catalytic activity of the alpha subunit a constitutively active serine/threonine-protein kinase that phosphorylates a large number of substrates containing acidic residues C-terminal to the phosphorylated serine or threonine.</text>
</comment>
<comment type="subunit">
    <text evidence="3">Tetramer of two alpha and two beta subunits.</text>
</comment>
<proteinExistence type="inferred from homology"/>
<feature type="compositionally biased region" description="Basic and acidic residues" evidence="4">
    <location>
        <begin position="369"/>
        <end position="381"/>
    </location>
</feature>
<reference evidence="5 6" key="1">
    <citation type="journal article" date="2015" name="Genome Biol. Evol.">
        <title>Phylogenomic analyses indicate that early fungi evolved digesting cell walls of algal ancestors of land plants.</title>
        <authorList>
            <person name="Chang Y."/>
            <person name="Wang S."/>
            <person name="Sekimoto S."/>
            <person name="Aerts A.L."/>
            <person name="Choi C."/>
            <person name="Clum A."/>
            <person name="LaButti K.M."/>
            <person name="Lindquist E.A."/>
            <person name="Yee Ngan C."/>
            <person name="Ohm R.A."/>
            <person name="Salamov A.A."/>
            <person name="Grigoriev I.V."/>
            <person name="Spatafora J.W."/>
            <person name="Berbee M.L."/>
        </authorList>
    </citation>
    <scope>NUCLEOTIDE SEQUENCE [LARGE SCALE GENOMIC DNA]</scope>
    <source>
        <strain evidence="5 6">NRRL 1564</strain>
    </source>
</reference>
<dbReference type="PANTHER" id="PTHR11740">
    <property type="entry name" value="CASEIN KINASE II SUBUNIT BETA"/>
    <property type="match status" value="1"/>
</dbReference>
<evidence type="ECO:0000256" key="2">
    <source>
        <dbReference type="ARBA" id="ARBA00045899"/>
    </source>
</evidence>
<protein>
    <recommendedName>
        <fullName evidence="3">Casein kinase II subunit beta</fullName>
        <shortName evidence="3">CK II beta</shortName>
    </recommendedName>
</protein>
<dbReference type="InterPro" id="IPR035991">
    <property type="entry name" value="Casein_kinase_II_beta-like"/>
</dbReference>
<dbReference type="FunFam" id="2.20.25.20:FF:000001">
    <property type="entry name" value="Casein kinase II subunit beta"/>
    <property type="match status" value="1"/>
</dbReference>
<dbReference type="AlphaFoldDB" id="A0A2G5BC85"/>
<evidence type="ECO:0000313" key="5">
    <source>
        <dbReference type="EMBL" id="PIA16634.1"/>
    </source>
</evidence>
<dbReference type="GO" id="GO:0006359">
    <property type="term" value="P:regulation of transcription by RNA polymerase III"/>
    <property type="evidence" value="ECO:0007669"/>
    <property type="project" value="TreeGrafter"/>
</dbReference>
<feature type="compositionally biased region" description="Low complexity" evidence="4">
    <location>
        <begin position="286"/>
        <end position="312"/>
    </location>
</feature>
<dbReference type="STRING" id="763665.A0A2G5BC85"/>
<name>A0A2G5BC85_COERN</name>
<dbReference type="Gene3D" id="1.10.1820.10">
    <property type="entry name" value="protein kinase ck2 holoenzyme, chain C, domain 1"/>
    <property type="match status" value="1"/>
</dbReference>
<evidence type="ECO:0000256" key="3">
    <source>
        <dbReference type="RuleBase" id="RU361268"/>
    </source>
</evidence>
<feature type="compositionally biased region" description="Polar residues" evidence="4">
    <location>
        <begin position="271"/>
        <end position="280"/>
    </location>
</feature>
<dbReference type="Pfam" id="PF01214">
    <property type="entry name" value="CK_II_beta"/>
    <property type="match status" value="1"/>
</dbReference>
<feature type="region of interest" description="Disordered" evidence="4">
    <location>
        <begin position="362"/>
        <end position="389"/>
    </location>
</feature>